<proteinExistence type="predicted"/>
<evidence type="ECO:0000313" key="2">
    <source>
        <dbReference type="EMBL" id="CEQ42264.1"/>
    </source>
</evidence>
<evidence type="ECO:0000313" key="3">
    <source>
        <dbReference type="Proteomes" id="UP000243876"/>
    </source>
</evidence>
<feature type="compositionally biased region" description="Acidic residues" evidence="1">
    <location>
        <begin position="387"/>
        <end position="399"/>
    </location>
</feature>
<feature type="region of interest" description="Disordered" evidence="1">
    <location>
        <begin position="387"/>
        <end position="407"/>
    </location>
</feature>
<dbReference type="OrthoDB" id="1028014at2759"/>
<keyword evidence="3" id="KW-1185">Reference proteome</keyword>
<dbReference type="AlphaFoldDB" id="A0A0D6EQN6"/>
<dbReference type="EMBL" id="CENE01000023">
    <property type="protein sequence ID" value="CEQ42264.1"/>
    <property type="molecule type" value="Genomic_DNA"/>
</dbReference>
<feature type="non-terminal residue" evidence="2">
    <location>
        <position position="1"/>
    </location>
</feature>
<protein>
    <submittedName>
        <fullName evidence="2">SPOSA6832_04049-mRNA-1:cds</fullName>
    </submittedName>
</protein>
<evidence type="ECO:0000256" key="1">
    <source>
        <dbReference type="SAM" id="MobiDB-lite"/>
    </source>
</evidence>
<feature type="compositionally biased region" description="Basic and acidic residues" evidence="1">
    <location>
        <begin position="1"/>
        <end position="12"/>
    </location>
</feature>
<dbReference type="PANTHER" id="PTHR34776:SF1">
    <property type="entry name" value="F17F16.3 PROTEIN"/>
    <property type="match status" value="1"/>
</dbReference>
<feature type="region of interest" description="Disordered" evidence="1">
    <location>
        <begin position="1"/>
        <end position="141"/>
    </location>
</feature>
<dbReference type="Proteomes" id="UP000243876">
    <property type="component" value="Unassembled WGS sequence"/>
</dbReference>
<feature type="compositionally biased region" description="Basic and acidic residues" evidence="1">
    <location>
        <begin position="72"/>
        <end position="81"/>
    </location>
</feature>
<gene>
    <name evidence="2" type="primary">SPOSA6832_04049</name>
</gene>
<accession>A0A0D6EQN6</accession>
<organism evidence="2 3">
    <name type="scientific">Sporidiobolus salmonicolor</name>
    <name type="common">Yeast-like fungus</name>
    <name type="synonym">Sporobolomyces salmonicolor</name>
    <dbReference type="NCBI Taxonomy" id="5005"/>
    <lineage>
        <taxon>Eukaryota</taxon>
        <taxon>Fungi</taxon>
        <taxon>Dikarya</taxon>
        <taxon>Basidiomycota</taxon>
        <taxon>Pucciniomycotina</taxon>
        <taxon>Microbotryomycetes</taxon>
        <taxon>Sporidiobolales</taxon>
        <taxon>Sporidiobolaceae</taxon>
        <taxon>Sporobolomyces</taxon>
    </lineage>
</organism>
<name>A0A0D6EQN6_SPOSA</name>
<dbReference type="PANTHER" id="PTHR34776">
    <property type="entry name" value="F17F16.3 PROTEIN"/>
    <property type="match status" value="1"/>
</dbReference>
<feature type="compositionally biased region" description="Basic and acidic residues" evidence="1">
    <location>
        <begin position="89"/>
        <end position="116"/>
    </location>
</feature>
<sequence length="431" mass="46334">MVTTRSQDHSTDSKGAPSASQGEKRAAEPAGHAKHGGKKAKVEKAEAGGRAKDDTEDKPAEGKTEAEEEGKGEENGGEAKAEVGSGKEQGAKAESDETKSDGTDDKAGGEAPKGNEEAGNASPGQIPVHGKHLAKEDAERKHGESALPCSFLASANFRFTAGLLEKGHVYFLYRPKGQPSHPFALRRFHMLLVPHHAKLHRLIAIGKKALPDASVSSRPIWGEVLNVGEDLKGLKEALGAYTYETKTRGTRHQPGARVAACGAYVLHATEHPPEHSWNASAVWHTHMAYEVAVPHQLGEVQEALHIHEQGVFTLQVKNPETESTNPIVGNQPASKHPQFPPALKAYFKTKFIPANPPAFLNYPGAELLLLPSKHSPEQDIGSKAEEVLEGEEKELDEEIEAQKDGGEAKKALKEIGLEGLIEGKALEGHWE</sequence>
<feature type="compositionally biased region" description="Basic and acidic residues" evidence="1">
    <location>
        <begin position="40"/>
        <end position="65"/>
    </location>
</feature>
<reference evidence="3" key="1">
    <citation type="submission" date="2015-02" db="EMBL/GenBank/DDBJ databases">
        <authorList>
            <person name="Gon?alves P."/>
        </authorList>
    </citation>
    <scope>NUCLEOTIDE SEQUENCE [LARGE SCALE GENOMIC DNA]</scope>
</reference>